<keyword evidence="5" id="KW-1185">Reference proteome</keyword>
<dbReference type="Pfam" id="PF08797">
    <property type="entry name" value="HIRAN"/>
    <property type="match status" value="1"/>
</dbReference>
<evidence type="ECO:0000256" key="2">
    <source>
        <dbReference type="ARBA" id="ARBA00022801"/>
    </source>
</evidence>
<keyword evidence="2" id="KW-0378">Hydrolase</keyword>
<protein>
    <submittedName>
        <fullName evidence="4">HIRAN domain-containing protein</fullName>
    </submittedName>
</protein>
<sequence>MYIAITGTQHYYGSTFLKPGQLVHLIKDPDNPHDQEAIKAEVIPIGKIGYVANSAHTVPKGCRSAGRIYDTFDHNICGFVRFVVKDTAIVELVPSIEEVYIIKTMEDVSFSPCR</sequence>
<dbReference type="EMBL" id="JBHLWN010000031">
    <property type="protein sequence ID" value="MFC0212433.1"/>
    <property type="molecule type" value="Genomic_DNA"/>
</dbReference>
<reference evidence="4 5" key="1">
    <citation type="submission" date="2024-09" db="EMBL/GenBank/DDBJ databases">
        <authorList>
            <person name="Sun Q."/>
            <person name="Mori K."/>
        </authorList>
    </citation>
    <scope>NUCLEOTIDE SEQUENCE [LARGE SCALE GENOMIC DNA]</scope>
    <source>
        <strain evidence="4 5">CCM 7759</strain>
    </source>
</reference>
<keyword evidence="1" id="KW-0479">Metal-binding</keyword>
<dbReference type="InterPro" id="IPR014905">
    <property type="entry name" value="HIRAN"/>
</dbReference>
<comment type="caution">
    <text evidence="4">The sequence shown here is derived from an EMBL/GenBank/DDBJ whole genome shotgun (WGS) entry which is preliminary data.</text>
</comment>
<name>A0ABV6DIH9_9BACL</name>
<dbReference type="Proteomes" id="UP001589776">
    <property type="component" value="Unassembled WGS sequence"/>
</dbReference>
<evidence type="ECO:0000313" key="5">
    <source>
        <dbReference type="Proteomes" id="UP001589776"/>
    </source>
</evidence>
<dbReference type="RefSeq" id="WP_377469946.1">
    <property type="nucleotide sequence ID" value="NZ_JBHLWN010000031.1"/>
</dbReference>
<evidence type="ECO:0000313" key="4">
    <source>
        <dbReference type="EMBL" id="MFC0212433.1"/>
    </source>
</evidence>
<gene>
    <name evidence="4" type="ORF">ACFFK0_08155</name>
</gene>
<accession>A0ABV6DIH9</accession>
<organism evidence="4 5">
    <name type="scientific">Paenibacillus chartarius</name>
    <dbReference type="NCBI Taxonomy" id="747481"/>
    <lineage>
        <taxon>Bacteria</taxon>
        <taxon>Bacillati</taxon>
        <taxon>Bacillota</taxon>
        <taxon>Bacilli</taxon>
        <taxon>Bacillales</taxon>
        <taxon>Paenibacillaceae</taxon>
        <taxon>Paenibacillus</taxon>
    </lineage>
</organism>
<evidence type="ECO:0000259" key="3">
    <source>
        <dbReference type="Pfam" id="PF08797"/>
    </source>
</evidence>
<evidence type="ECO:0000256" key="1">
    <source>
        <dbReference type="ARBA" id="ARBA00022723"/>
    </source>
</evidence>
<dbReference type="Gene3D" id="3.30.70.2330">
    <property type="match status" value="1"/>
</dbReference>
<feature type="domain" description="HIRAN" evidence="3">
    <location>
        <begin position="2"/>
        <end position="54"/>
    </location>
</feature>
<proteinExistence type="predicted"/>